<protein>
    <submittedName>
        <fullName evidence="1">Uncharacterized protein</fullName>
    </submittedName>
</protein>
<dbReference type="Proteomes" id="UP000632339">
    <property type="component" value="Unassembled WGS sequence"/>
</dbReference>
<keyword evidence="2" id="KW-1185">Reference proteome</keyword>
<dbReference type="InterPro" id="IPR011044">
    <property type="entry name" value="Quino_amine_DH_bsu"/>
</dbReference>
<dbReference type="RefSeq" id="WP_019943976.1">
    <property type="nucleotide sequence ID" value="NZ_BMLI01000001.1"/>
</dbReference>
<dbReference type="SUPFAM" id="SSF50969">
    <property type="entry name" value="YVTN repeat-like/Quinoprotein amine dehydrogenase"/>
    <property type="match status" value="1"/>
</dbReference>
<accession>A0ABQ2HPQ3</accession>
<dbReference type="EMBL" id="BMLI01000001">
    <property type="protein sequence ID" value="GGM88031.1"/>
    <property type="molecule type" value="Genomic_DNA"/>
</dbReference>
<name>A0ABQ2HPQ3_9BACT</name>
<proteinExistence type="predicted"/>
<gene>
    <name evidence="1" type="ORF">GCM10010967_20810</name>
</gene>
<sequence>MKLTLSSIVESPVILPYCSTWVAEKRRSFIISNYKMVAELGINGTMDVIRQSSGDSDGILDDALPAGIYEDIRKKGINGFQLLPKSDYKNWEQFNGGALLIEAAKSYGLFDNNFPVQAHDGLIISFGKKSIIMSVWENGQLATTDIAKTKGKAPISTTLHPQENLVIYGTNYGELYAQDFSDGGFEKAVKIDQLPNTCYQMSFDPDGRNLFVCGMGYLRIFEFKNNAFTQRASLMTASRSFALAGNFLVLNKGIHGIDVLNVAVDPARVTSLDVPFTIDKMEYLSSAAMLLVTSGSSQDLGLIRCEMH</sequence>
<comment type="caution">
    <text evidence="1">The sequence shown here is derived from an EMBL/GenBank/DDBJ whole genome shotgun (WGS) entry which is preliminary data.</text>
</comment>
<organism evidence="1 2">
    <name type="scientific">Dyadobacter beijingensis</name>
    <dbReference type="NCBI Taxonomy" id="365489"/>
    <lineage>
        <taxon>Bacteria</taxon>
        <taxon>Pseudomonadati</taxon>
        <taxon>Bacteroidota</taxon>
        <taxon>Cytophagia</taxon>
        <taxon>Cytophagales</taxon>
        <taxon>Spirosomataceae</taxon>
        <taxon>Dyadobacter</taxon>
    </lineage>
</organism>
<evidence type="ECO:0000313" key="1">
    <source>
        <dbReference type="EMBL" id="GGM88031.1"/>
    </source>
</evidence>
<reference evidence="2" key="1">
    <citation type="journal article" date="2019" name="Int. J. Syst. Evol. Microbiol.">
        <title>The Global Catalogue of Microorganisms (GCM) 10K type strain sequencing project: providing services to taxonomists for standard genome sequencing and annotation.</title>
        <authorList>
            <consortium name="The Broad Institute Genomics Platform"/>
            <consortium name="The Broad Institute Genome Sequencing Center for Infectious Disease"/>
            <person name="Wu L."/>
            <person name="Ma J."/>
        </authorList>
    </citation>
    <scope>NUCLEOTIDE SEQUENCE [LARGE SCALE GENOMIC DNA]</scope>
    <source>
        <strain evidence="2">CGMCC 1.6375</strain>
    </source>
</reference>
<evidence type="ECO:0000313" key="2">
    <source>
        <dbReference type="Proteomes" id="UP000632339"/>
    </source>
</evidence>